<dbReference type="STRING" id="362257.SVTN_36570"/>
<dbReference type="GO" id="GO:0016787">
    <property type="term" value="F:hydrolase activity"/>
    <property type="evidence" value="ECO:0007669"/>
    <property type="project" value="UniProtKB-KW"/>
</dbReference>
<dbReference type="InterPro" id="IPR029058">
    <property type="entry name" value="AB_hydrolase_fold"/>
</dbReference>
<dbReference type="KEGG" id="svt:SVTN_36570"/>
<protein>
    <recommendedName>
        <fullName evidence="2">BD-FAE-like domain-containing protein</fullName>
    </recommendedName>
</protein>
<feature type="domain" description="BD-FAE-like" evidence="2">
    <location>
        <begin position="28"/>
        <end position="227"/>
    </location>
</feature>
<name>A0A0B5I4G6_9ACTN</name>
<evidence type="ECO:0000313" key="3">
    <source>
        <dbReference type="EMBL" id="AJF69000.1"/>
    </source>
</evidence>
<dbReference type="Proteomes" id="UP000031774">
    <property type="component" value="Chromosome"/>
</dbReference>
<reference evidence="3 4" key="1">
    <citation type="submission" date="2014-12" db="EMBL/GenBank/DDBJ databases">
        <title>Complete genome sequence of Streptomyces vietnamensis strain GIMV4.0001, a genetic manipulable producer of the benzoisochromanequinone antibiotic granaticin.</title>
        <authorList>
            <person name="Deng M.R."/>
            <person name="Guo J."/>
            <person name="Ma L.Y."/>
            <person name="Feng G.D."/>
            <person name="Mo C.Y."/>
            <person name="Zhu H.H."/>
        </authorList>
    </citation>
    <scope>NUCLEOTIDE SEQUENCE [LARGE SCALE GENOMIC DNA]</scope>
    <source>
        <strain evidence="4">GIMV4.0001</strain>
    </source>
</reference>
<keyword evidence="1" id="KW-0378">Hydrolase</keyword>
<evidence type="ECO:0000259" key="2">
    <source>
        <dbReference type="Pfam" id="PF20434"/>
    </source>
</evidence>
<organism evidence="3 4">
    <name type="scientific">Streptomyces vietnamensis</name>
    <dbReference type="NCBI Taxonomy" id="362257"/>
    <lineage>
        <taxon>Bacteria</taxon>
        <taxon>Bacillati</taxon>
        <taxon>Actinomycetota</taxon>
        <taxon>Actinomycetes</taxon>
        <taxon>Kitasatosporales</taxon>
        <taxon>Streptomycetaceae</taxon>
        <taxon>Streptomyces</taxon>
    </lineage>
</organism>
<dbReference type="HOGENOM" id="CLU_012494_10_1_11"/>
<dbReference type="SUPFAM" id="SSF53474">
    <property type="entry name" value="alpha/beta-Hydrolases"/>
    <property type="match status" value="1"/>
</dbReference>
<proteinExistence type="predicted"/>
<accession>A0A0B5I4G6</accession>
<sequence>MPSPSDRTGSPQGLLPLVYGSHPDQVADLHLPARPATGRLPLVLFFHGGFWRAAHDRRHTAAFADALARDCDCAVVNVEYRRVGAGGGWPATLTDTARAVDLLPELASRAAPGRIDTGRVVYAGHSAGGHLALWAAARHRLPDGAPGRTDAPAPIRGVLALAPTADLAHADRLGSGRGAVADFLGGSSGQVPARYAAADPSVLGTPAGRTVVVHGTHDEALPIDMARAYTRTTGTTLTEIPHGSHFDVIDPDSTAWPHIAQALGALIGIGKMV</sequence>
<gene>
    <name evidence="3" type="ORF">SVTN_36570</name>
</gene>
<dbReference type="InterPro" id="IPR049492">
    <property type="entry name" value="BD-FAE-like_dom"/>
</dbReference>
<dbReference type="Gene3D" id="3.40.50.1820">
    <property type="entry name" value="alpha/beta hydrolase"/>
    <property type="match status" value="1"/>
</dbReference>
<evidence type="ECO:0000313" key="4">
    <source>
        <dbReference type="Proteomes" id="UP000031774"/>
    </source>
</evidence>
<evidence type="ECO:0000256" key="1">
    <source>
        <dbReference type="ARBA" id="ARBA00022801"/>
    </source>
</evidence>
<dbReference type="Pfam" id="PF20434">
    <property type="entry name" value="BD-FAE"/>
    <property type="match status" value="1"/>
</dbReference>
<keyword evidence="4" id="KW-1185">Reference proteome</keyword>
<dbReference type="PANTHER" id="PTHR48081">
    <property type="entry name" value="AB HYDROLASE SUPERFAMILY PROTEIN C4A8.06C"/>
    <property type="match status" value="1"/>
</dbReference>
<dbReference type="RefSeq" id="WP_041132921.1">
    <property type="nucleotide sequence ID" value="NZ_CP010407.1"/>
</dbReference>
<dbReference type="AlphaFoldDB" id="A0A0B5I4G6"/>
<dbReference type="EMBL" id="CP010407">
    <property type="protein sequence ID" value="AJF69000.1"/>
    <property type="molecule type" value="Genomic_DNA"/>
</dbReference>
<dbReference type="InterPro" id="IPR050300">
    <property type="entry name" value="GDXG_lipolytic_enzyme"/>
</dbReference>